<comment type="caution">
    <text evidence="1">The sequence shown here is derived from an EMBL/GenBank/DDBJ whole genome shotgun (WGS) entry which is preliminary data.</text>
</comment>
<dbReference type="Proteomes" id="UP001432027">
    <property type="component" value="Unassembled WGS sequence"/>
</dbReference>
<evidence type="ECO:0000313" key="2">
    <source>
        <dbReference type="Proteomes" id="UP001432027"/>
    </source>
</evidence>
<sequence>NGYTGADGSLPFRSADRLTYICPAPYTEVWLTYVPPSIASTQCGSWCTRRTTEFVCEAASGYYWSSPAGKPSG</sequence>
<organism evidence="1 2">
    <name type="scientific">Pristionchus entomophagus</name>
    <dbReference type="NCBI Taxonomy" id="358040"/>
    <lineage>
        <taxon>Eukaryota</taxon>
        <taxon>Metazoa</taxon>
        <taxon>Ecdysozoa</taxon>
        <taxon>Nematoda</taxon>
        <taxon>Chromadorea</taxon>
        <taxon>Rhabditida</taxon>
        <taxon>Rhabditina</taxon>
        <taxon>Diplogasteromorpha</taxon>
        <taxon>Diplogasteroidea</taxon>
        <taxon>Neodiplogasteridae</taxon>
        <taxon>Pristionchus</taxon>
    </lineage>
</organism>
<gene>
    <name evidence="1" type="ORF">PENTCL1PPCAC_21025</name>
</gene>
<evidence type="ECO:0008006" key="3">
    <source>
        <dbReference type="Google" id="ProtNLM"/>
    </source>
</evidence>
<keyword evidence="2" id="KW-1185">Reference proteome</keyword>
<proteinExistence type="predicted"/>
<evidence type="ECO:0000313" key="1">
    <source>
        <dbReference type="EMBL" id="GMS98850.1"/>
    </source>
</evidence>
<reference evidence="1" key="1">
    <citation type="submission" date="2023-10" db="EMBL/GenBank/DDBJ databases">
        <title>Genome assembly of Pristionchus species.</title>
        <authorList>
            <person name="Yoshida K."/>
            <person name="Sommer R.J."/>
        </authorList>
    </citation>
    <scope>NUCLEOTIDE SEQUENCE</scope>
    <source>
        <strain evidence="1">RS0144</strain>
    </source>
</reference>
<name>A0AAV5TX68_9BILA</name>
<dbReference type="AlphaFoldDB" id="A0AAV5TX68"/>
<feature type="non-terminal residue" evidence="1">
    <location>
        <position position="1"/>
    </location>
</feature>
<feature type="non-terminal residue" evidence="1">
    <location>
        <position position="73"/>
    </location>
</feature>
<protein>
    <recommendedName>
        <fullName evidence="3">C-type lectin</fullName>
    </recommendedName>
</protein>
<dbReference type="EMBL" id="BTSX01000005">
    <property type="protein sequence ID" value="GMS98850.1"/>
    <property type="molecule type" value="Genomic_DNA"/>
</dbReference>
<accession>A0AAV5TX68</accession>